<organism evidence="4 5">
    <name type="scientific">Nothoprocta perdicaria</name>
    <name type="common">Chilean tinamou</name>
    <name type="synonym">Crypturus perdicarius</name>
    <dbReference type="NCBI Taxonomy" id="30464"/>
    <lineage>
        <taxon>Eukaryota</taxon>
        <taxon>Metazoa</taxon>
        <taxon>Chordata</taxon>
        <taxon>Craniata</taxon>
        <taxon>Vertebrata</taxon>
        <taxon>Euteleostomi</taxon>
        <taxon>Archelosauria</taxon>
        <taxon>Archosauria</taxon>
        <taxon>Dinosauria</taxon>
        <taxon>Saurischia</taxon>
        <taxon>Theropoda</taxon>
        <taxon>Coelurosauria</taxon>
        <taxon>Aves</taxon>
        <taxon>Palaeognathae</taxon>
        <taxon>Tinamiformes</taxon>
        <taxon>Tinamidae</taxon>
        <taxon>Nothoprocta</taxon>
    </lineage>
</organism>
<keyword evidence="2" id="KW-0812">Transmembrane</keyword>
<keyword evidence="2" id="KW-1133">Transmembrane helix</keyword>
<feature type="chain" id="PRO_5034523209" evidence="3">
    <location>
        <begin position="24"/>
        <end position="197"/>
    </location>
</feature>
<accession>A0A8C6ZXH3</accession>
<name>A0A8C6ZXH3_NOTPE</name>
<dbReference type="Ensembl" id="ENSNPET00000020851.1">
    <property type="protein sequence ID" value="ENSNPEP00000020335.1"/>
    <property type="gene ID" value="ENSNPEG00000015117.1"/>
</dbReference>
<feature type="region of interest" description="Disordered" evidence="1">
    <location>
        <begin position="163"/>
        <end position="197"/>
    </location>
</feature>
<reference evidence="4" key="2">
    <citation type="submission" date="2025-09" db="UniProtKB">
        <authorList>
            <consortium name="Ensembl"/>
        </authorList>
    </citation>
    <scope>IDENTIFICATION</scope>
</reference>
<reference evidence="4" key="1">
    <citation type="submission" date="2025-08" db="UniProtKB">
        <authorList>
            <consortium name="Ensembl"/>
        </authorList>
    </citation>
    <scope>IDENTIFICATION</scope>
</reference>
<dbReference type="Proteomes" id="UP000694420">
    <property type="component" value="Unplaced"/>
</dbReference>
<keyword evidence="3" id="KW-0732">Signal</keyword>
<proteinExistence type="predicted"/>
<dbReference type="InterPro" id="IPR038833">
    <property type="entry name" value="TEX50"/>
</dbReference>
<evidence type="ECO:0000313" key="5">
    <source>
        <dbReference type="Proteomes" id="UP000694420"/>
    </source>
</evidence>
<sequence length="197" mass="21661">MFCPPLSLSLSAITASLLPGSLGLCSHPIWAQVGWDILPGELEQLDMGREPQGSCLPYPLDQLWPSCDQLDLLLMTLQVLSLCTQALGLLAGLLLARWLWRKAVRCQRQASACAAPGDTDRQGGSHCDSYGVLCRLEANTALMVKQLRRLCYLHVRDSGLHKPAKKRKVDDLEEEESFFSAPTSRCSRSRAPGELGE</sequence>
<keyword evidence="2" id="KW-0472">Membrane</keyword>
<evidence type="ECO:0000256" key="2">
    <source>
        <dbReference type="SAM" id="Phobius"/>
    </source>
</evidence>
<evidence type="ECO:0000313" key="4">
    <source>
        <dbReference type="Ensembl" id="ENSNPEP00000020335.1"/>
    </source>
</evidence>
<dbReference type="PANTHER" id="PTHR39232:SF1">
    <property type="entry name" value="TESTIS-EXPRESSED PROTEIN 50"/>
    <property type="match status" value="1"/>
</dbReference>
<evidence type="ECO:0000256" key="1">
    <source>
        <dbReference type="SAM" id="MobiDB-lite"/>
    </source>
</evidence>
<evidence type="ECO:0000256" key="3">
    <source>
        <dbReference type="SAM" id="SignalP"/>
    </source>
</evidence>
<keyword evidence="5" id="KW-1185">Reference proteome</keyword>
<feature type="signal peptide" evidence="3">
    <location>
        <begin position="1"/>
        <end position="23"/>
    </location>
</feature>
<dbReference type="PANTHER" id="PTHR39232">
    <property type="entry name" value="TESTIS-EXPRESSED PROTEIN 50"/>
    <property type="match status" value="1"/>
</dbReference>
<protein>
    <submittedName>
        <fullName evidence="4">Uncharacterized protein</fullName>
    </submittedName>
</protein>
<dbReference type="AlphaFoldDB" id="A0A8C6ZXH3"/>
<feature type="transmembrane region" description="Helical" evidence="2">
    <location>
        <begin position="79"/>
        <end position="100"/>
    </location>
</feature>